<sequence length="109" mass="12188">MARDDRAADDRVISLPDGLARIRHDIRRPDLSDDLLLTLIGDAIADLALDFSAEEFACEKAGPELRSQIYAALCLPSPVSPLVMPEQALERSRLTMLERLRLTFRRLAS</sequence>
<accession>A0A839AG66</accession>
<dbReference type="AlphaFoldDB" id="A0A839AG66"/>
<comment type="caution">
    <text evidence="1">The sequence shown here is derived from an EMBL/GenBank/DDBJ whole genome shotgun (WGS) entry which is preliminary data.</text>
</comment>
<keyword evidence="2" id="KW-1185">Reference proteome</keyword>
<dbReference type="EMBL" id="JACFXV010000054">
    <property type="protein sequence ID" value="MBA5778028.1"/>
    <property type="molecule type" value="Genomic_DNA"/>
</dbReference>
<dbReference type="Proteomes" id="UP000541109">
    <property type="component" value="Unassembled WGS sequence"/>
</dbReference>
<evidence type="ECO:0000313" key="1">
    <source>
        <dbReference type="EMBL" id="MBA5778028.1"/>
    </source>
</evidence>
<reference evidence="1 2" key="1">
    <citation type="submission" date="2020-07" db="EMBL/GenBank/DDBJ databases">
        <title>Stappia sp., F7233, whole genome shotgun sequencing project.</title>
        <authorList>
            <person name="Jiang S."/>
            <person name="Liu Z.W."/>
            <person name="Du Z.J."/>
        </authorList>
    </citation>
    <scope>NUCLEOTIDE SEQUENCE [LARGE SCALE GENOMIC DNA]</scope>
    <source>
        <strain evidence="1 2">F7233</strain>
    </source>
</reference>
<protein>
    <submittedName>
        <fullName evidence="1">Uncharacterized protein</fullName>
    </submittedName>
</protein>
<organism evidence="1 2">
    <name type="scientific">Stappia albiluteola</name>
    <dbReference type="NCBI Taxonomy" id="2758565"/>
    <lineage>
        <taxon>Bacteria</taxon>
        <taxon>Pseudomonadati</taxon>
        <taxon>Pseudomonadota</taxon>
        <taxon>Alphaproteobacteria</taxon>
        <taxon>Hyphomicrobiales</taxon>
        <taxon>Stappiaceae</taxon>
        <taxon>Stappia</taxon>
    </lineage>
</organism>
<gene>
    <name evidence="1" type="ORF">H2509_12925</name>
</gene>
<evidence type="ECO:0000313" key="2">
    <source>
        <dbReference type="Proteomes" id="UP000541109"/>
    </source>
</evidence>
<name>A0A839AG66_9HYPH</name>
<proteinExistence type="predicted"/>